<sequence length="80" mass="9295">MLENEAQSREEPHLFRYRSETDESEDGIVAEEQLYHSSVQDLLWDWKNVVATRPSTVRRLDVRQESHVTNDVMGTSTMTG</sequence>
<accession>A0A482WWW0</accession>
<organism evidence="2 3">
    <name type="scientific">Laodelphax striatellus</name>
    <name type="common">Small brown planthopper</name>
    <name type="synonym">Delphax striatella</name>
    <dbReference type="NCBI Taxonomy" id="195883"/>
    <lineage>
        <taxon>Eukaryota</taxon>
        <taxon>Metazoa</taxon>
        <taxon>Ecdysozoa</taxon>
        <taxon>Arthropoda</taxon>
        <taxon>Hexapoda</taxon>
        <taxon>Insecta</taxon>
        <taxon>Pterygota</taxon>
        <taxon>Neoptera</taxon>
        <taxon>Paraneoptera</taxon>
        <taxon>Hemiptera</taxon>
        <taxon>Auchenorrhyncha</taxon>
        <taxon>Fulgoroidea</taxon>
        <taxon>Delphacidae</taxon>
        <taxon>Criomorphinae</taxon>
        <taxon>Laodelphax</taxon>
    </lineage>
</organism>
<name>A0A482WWW0_LAOST</name>
<gene>
    <name evidence="2" type="ORF">LSTR_LSTR006476</name>
</gene>
<feature type="compositionally biased region" description="Basic and acidic residues" evidence="1">
    <location>
        <begin position="1"/>
        <end position="21"/>
    </location>
</feature>
<dbReference type="EMBL" id="QKKF02022824">
    <property type="protein sequence ID" value="RZF38077.1"/>
    <property type="molecule type" value="Genomic_DNA"/>
</dbReference>
<reference evidence="2 3" key="1">
    <citation type="journal article" date="2017" name="Gigascience">
        <title>Genome sequence of the small brown planthopper, Laodelphax striatellus.</title>
        <authorList>
            <person name="Zhu J."/>
            <person name="Jiang F."/>
            <person name="Wang X."/>
            <person name="Yang P."/>
            <person name="Bao Y."/>
            <person name="Zhao W."/>
            <person name="Wang W."/>
            <person name="Lu H."/>
            <person name="Wang Q."/>
            <person name="Cui N."/>
            <person name="Li J."/>
            <person name="Chen X."/>
            <person name="Luo L."/>
            <person name="Yu J."/>
            <person name="Kang L."/>
            <person name="Cui F."/>
        </authorList>
    </citation>
    <scope>NUCLEOTIDE SEQUENCE [LARGE SCALE GENOMIC DNA]</scope>
    <source>
        <strain evidence="2">Lst14</strain>
    </source>
</reference>
<dbReference type="InParanoid" id="A0A482WWW0"/>
<dbReference type="AlphaFoldDB" id="A0A482WWW0"/>
<evidence type="ECO:0000313" key="2">
    <source>
        <dbReference type="EMBL" id="RZF38077.1"/>
    </source>
</evidence>
<feature type="region of interest" description="Disordered" evidence="1">
    <location>
        <begin position="1"/>
        <end position="24"/>
    </location>
</feature>
<dbReference type="SMR" id="A0A482WWW0"/>
<comment type="caution">
    <text evidence="2">The sequence shown here is derived from an EMBL/GenBank/DDBJ whole genome shotgun (WGS) entry which is preliminary data.</text>
</comment>
<protein>
    <submittedName>
        <fullName evidence="2">Uncharacterized protein</fullName>
    </submittedName>
</protein>
<evidence type="ECO:0000313" key="3">
    <source>
        <dbReference type="Proteomes" id="UP000291343"/>
    </source>
</evidence>
<evidence type="ECO:0000256" key="1">
    <source>
        <dbReference type="SAM" id="MobiDB-lite"/>
    </source>
</evidence>
<dbReference type="Proteomes" id="UP000291343">
    <property type="component" value="Unassembled WGS sequence"/>
</dbReference>
<proteinExistence type="predicted"/>
<keyword evidence="3" id="KW-1185">Reference proteome</keyword>